<proteinExistence type="predicted"/>
<dbReference type="EMBL" id="LXFE01000422">
    <property type="protein sequence ID" value="OLL25360.1"/>
    <property type="molecule type" value="Genomic_DNA"/>
</dbReference>
<dbReference type="OrthoDB" id="1913277at2759"/>
<comment type="caution">
    <text evidence="7">The sequence shown here is derived from an EMBL/GenBank/DDBJ whole genome shotgun (WGS) entry which is preliminary data.</text>
</comment>
<name>A0A1U7LRR0_NEOID</name>
<dbReference type="GO" id="GO:0045271">
    <property type="term" value="C:respiratory chain complex I"/>
    <property type="evidence" value="ECO:0007669"/>
    <property type="project" value="InterPro"/>
</dbReference>
<dbReference type="GO" id="GO:0006120">
    <property type="term" value="P:mitochondrial electron transport, NADH to ubiquinone"/>
    <property type="evidence" value="ECO:0007669"/>
    <property type="project" value="InterPro"/>
</dbReference>
<sequence length="216" mass="23180">MSLSWSALAIMYCQNLNKLRLPALVSLSMTPQLTIPPPYRPRDAVSIATQSALVGSAVGLTYSAVLTSLQTHSAGPWGVFRRTGRPILLLGGFKTIASSCPGIMGGAFSFVEAASANLREKDDSWNPFFGGCVAGFFCGLTRSLLENSAKFTCLGRSIGGVFGGMFGLGMATATVDWCGNAFTFGHQSKDPLERMAMKKKMFEVKDRWPKTEETGT</sequence>
<dbReference type="InterPro" id="IPR039205">
    <property type="entry name" value="NDUFA11"/>
</dbReference>
<evidence type="ECO:0000313" key="8">
    <source>
        <dbReference type="Proteomes" id="UP000186594"/>
    </source>
</evidence>
<keyword evidence="3" id="KW-0999">Mitochondrion inner membrane</keyword>
<comment type="subcellular location">
    <subcellularLocation>
        <location evidence="1">Mitochondrion inner membrane</location>
        <topology evidence="1">Multi-pass membrane protein</topology>
    </subcellularLocation>
</comment>
<organism evidence="7 8">
    <name type="scientific">Neolecta irregularis (strain DAH-3)</name>
    <dbReference type="NCBI Taxonomy" id="1198029"/>
    <lineage>
        <taxon>Eukaryota</taxon>
        <taxon>Fungi</taxon>
        <taxon>Dikarya</taxon>
        <taxon>Ascomycota</taxon>
        <taxon>Taphrinomycotina</taxon>
        <taxon>Neolectales</taxon>
        <taxon>Neolectaceae</taxon>
        <taxon>Neolecta</taxon>
    </lineage>
</organism>
<protein>
    <submittedName>
        <fullName evidence="7">NADH-ubiquinone oxidoreductase 21 subunit</fullName>
    </submittedName>
</protein>
<dbReference type="GO" id="GO:0005743">
    <property type="term" value="C:mitochondrial inner membrane"/>
    <property type="evidence" value="ECO:0007669"/>
    <property type="project" value="UniProtKB-SubCell"/>
</dbReference>
<dbReference type="AlphaFoldDB" id="A0A1U7LRR0"/>
<evidence type="ECO:0000256" key="6">
    <source>
        <dbReference type="ARBA" id="ARBA00023136"/>
    </source>
</evidence>
<keyword evidence="4" id="KW-1133">Transmembrane helix</keyword>
<evidence type="ECO:0000256" key="4">
    <source>
        <dbReference type="ARBA" id="ARBA00022989"/>
    </source>
</evidence>
<evidence type="ECO:0000256" key="5">
    <source>
        <dbReference type="ARBA" id="ARBA00023128"/>
    </source>
</evidence>
<evidence type="ECO:0000313" key="7">
    <source>
        <dbReference type="EMBL" id="OLL25360.1"/>
    </source>
</evidence>
<accession>A0A1U7LRR0</accession>
<reference evidence="7 8" key="1">
    <citation type="submission" date="2016-04" db="EMBL/GenBank/DDBJ databases">
        <title>Evolutionary innovation and constraint leading to complex multicellularity in the Ascomycota.</title>
        <authorList>
            <person name="Cisse O."/>
            <person name="Nguyen A."/>
            <person name="Hewitt D.A."/>
            <person name="Jedd G."/>
            <person name="Stajich J.E."/>
        </authorList>
    </citation>
    <scope>NUCLEOTIDE SEQUENCE [LARGE SCALE GENOMIC DNA]</scope>
    <source>
        <strain evidence="7 8">DAH-3</strain>
    </source>
</reference>
<gene>
    <name evidence="7" type="ORF">NEOLI_002613</name>
</gene>
<dbReference type="PANTHER" id="PTHR21382:SF1">
    <property type="entry name" value="NADH DEHYDROGENASE [UBIQUINONE] 1 ALPHA SUBCOMPLEX SUBUNIT 11"/>
    <property type="match status" value="1"/>
</dbReference>
<dbReference type="Proteomes" id="UP000186594">
    <property type="component" value="Unassembled WGS sequence"/>
</dbReference>
<keyword evidence="6" id="KW-0472">Membrane</keyword>
<dbReference type="PANTHER" id="PTHR21382">
    <property type="entry name" value="NADH-UBIQUINONE OXIDOREDUCTASE SUBUNIT"/>
    <property type="match status" value="1"/>
</dbReference>
<evidence type="ECO:0000256" key="2">
    <source>
        <dbReference type="ARBA" id="ARBA00022692"/>
    </source>
</evidence>
<keyword evidence="7" id="KW-0830">Ubiquinone</keyword>
<keyword evidence="2" id="KW-0812">Transmembrane</keyword>
<dbReference type="STRING" id="1198029.A0A1U7LRR0"/>
<evidence type="ECO:0000256" key="3">
    <source>
        <dbReference type="ARBA" id="ARBA00022792"/>
    </source>
</evidence>
<keyword evidence="8" id="KW-1185">Reference proteome</keyword>
<keyword evidence="5" id="KW-0496">Mitochondrion</keyword>
<evidence type="ECO:0000256" key="1">
    <source>
        <dbReference type="ARBA" id="ARBA00004448"/>
    </source>
</evidence>